<dbReference type="GeneID" id="17258488"/>
<dbReference type="Proteomes" id="UP000013827">
    <property type="component" value="Unassembled WGS sequence"/>
</dbReference>
<dbReference type="OMA" id="IEKHKYG"/>
<organism evidence="1 2">
    <name type="scientific">Emiliania huxleyi (strain CCMP1516)</name>
    <dbReference type="NCBI Taxonomy" id="280463"/>
    <lineage>
        <taxon>Eukaryota</taxon>
        <taxon>Haptista</taxon>
        <taxon>Haptophyta</taxon>
        <taxon>Prymnesiophyceae</taxon>
        <taxon>Isochrysidales</taxon>
        <taxon>Noelaerhabdaceae</taxon>
        <taxon>Emiliania</taxon>
    </lineage>
</organism>
<protein>
    <submittedName>
        <fullName evidence="1">Uncharacterized protein</fullName>
    </submittedName>
</protein>
<dbReference type="InterPro" id="IPR028978">
    <property type="entry name" value="Chorismate_lyase_/UTRA_dom_sf"/>
</dbReference>
<reference evidence="1" key="2">
    <citation type="submission" date="2024-10" db="UniProtKB">
        <authorList>
            <consortium name="EnsemblProtists"/>
        </authorList>
    </citation>
    <scope>IDENTIFICATION</scope>
</reference>
<evidence type="ECO:0000313" key="1">
    <source>
        <dbReference type="EnsemblProtists" id="EOD12418"/>
    </source>
</evidence>
<dbReference type="RefSeq" id="XP_005764847.1">
    <property type="nucleotide sequence ID" value="XM_005764790.1"/>
</dbReference>
<accession>A0A0D3IMD3</accession>
<reference evidence="2" key="1">
    <citation type="journal article" date="2013" name="Nature">
        <title>Pan genome of the phytoplankton Emiliania underpins its global distribution.</title>
        <authorList>
            <person name="Read B.A."/>
            <person name="Kegel J."/>
            <person name="Klute M.J."/>
            <person name="Kuo A."/>
            <person name="Lefebvre S.C."/>
            <person name="Maumus F."/>
            <person name="Mayer C."/>
            <person name="Miller J."/>
            <person name="Monier A."/>
            <person name="Salamov A."/>
            <person name="Young J."/>
            <person name="Aguilar M."/>
            <person name="Claverie J.M."/>
            <person name="Frickenhaus S."/>
            <person name="Gonzalez K."/>
            <person name="Herman E.K."/>
            <person name="Lin Y.C."/>
            <person name="Napier J."/>
            <person name="Ogata H."/>
            <person name="Sarno A.F."/>
            <person name="Shmutz J."/>
            <person name="Schroeder D."/>
            <person name="de Vargas C."/>
            <person name="Verret F."/>
            <person name="von Dassow P."/>
            <person name="Valentin K."/>
            <person name="Van de Peer Y."/>
            <person name="Wheeler G."/>
            <person name="Dacks J.B."/>
            <person name="Delwiche C.F."/>
            <person name="Dyhrman S.T."/>
            <person name="Glockner G."/>
            <person name="John U."/>
            <person name="Richards T."/>
            <person name="Worden A.Z."/>
            <person name="Zhang X."/>
            <person name="Grigoriev I.V."/>
            <person name="Allen A.E."/>
            <person name="Bidle K."/>
            <person name="Borodovsky M."/>
            <person name="Bowler C."/>
            <person name="Brownlee C."/>
            <person name="Cock J.M."/>
            <person name="Elias M."/>
            <person name="Gladyshev V.N."/>
            <person name="Groth M."/>
            <person name="Guda C."/>
            <person name="Hadaegh A."/>
            <person name="Iglesias-Rodriguez M.D."/>
            <person name="Jenkins J."/>
            <person name="Jones B.M."/>
            <person name="Lawson T."/>
            <person name="Leese F."/>
            <person name="Lindquist E."/>
            <person name="Lobanov A."/>
            <person name="Lomsadze A."/>
            <person name="Malik S.B."/>
            <person name="Marsh M.E."/>
            <person name="Mackinder L."/>
            <person name="Mock T."/>
            <person name="Mueller-Roeber B."/>
            <person name="Pagarete A."/>
            <person name="Parker M."/>
            <person name="Probert I."/>
            <person name="Quesneville H."/>
            <person name="Raines C."/>
            <person name="Rensing S.A."/>
            <person name="Riano-Pachon D.M."/>
            <person name="Richier S."/>
            <person name="Rokitta S."/>
            <person name="Shiraiwa Y."/>
            <person name="Soanes D.M."/>
            <person name="van der Giezen M."/>
            <person name="Wahlund T.M."/>
            <person name="Williams B."/>
            <person name="Wilson W."/>
            <person name="Wolfe G."/>
            <person name="Wurch L.L."/>
        </authorList>
    </citation>
    <scope>NUCLEOTIDE SEQUENCE</scope>
</reference>
<dbReference type="EnsemblProtists" id="EOD12418">
    <property type="protein sequence ID" value="EOD12418"/>
    <property type="gene ID" value="EMIHUDRAFT_422141"/>
</dbReference>
<evidence type="ECO:0000313" key="2">
    <source>
        <dbReference type="Proteomes" id="UP000013827"/>
    </source>
</evidence>
<dbReference type="HOGENOM" id="CLU_1573562_0_0_1"/>
<dbReference type="SUPFAM" id="SSF64288">
    <property type="entry name" value="Chorismate lyase-like"/>
    <property type="match status" value="1"/>
</dbReference>
<sequence>MSPHMTGVTLPNGFSPLQRLLLTANGNVERIVSSFYYEPLTVLVNLNHKRSPCVYDRQVTMLVRGEPFLHAKSTIYLTDPAWEEMVERRGTPLGAVFRVMGVLPTFHLRSVGRGRDSSGSGFFWRVYTLASQGMTCEITETFADDTFEKRSRGSALDASLASTDGHGIPV</sequence>
<proteinExistence type="predicted"/>
<dbReference type="KEGG" id="ehx:EMIHUDRAFT_422141"/>
<dbReference type="AlphaFoldDB" id="A0A0D3IMD3"/>
<name>A0A0D3IMD3_EMIH1</name>
<keyword evidence="2" id="KW-1185">Reference proteome</keyword>
<dbReference type="STRING" id="2903.R1BQQ2"/>
<dbReference type="eggNOG" id="ENOG502S5ZC">
    <property type="taxonomic scope" value="Eukaryota"/>
</dbReference>
<dbReference type="PaxDb" id="2903-EOD12418"/>
<dbReference type="Gene3D" id="3.40.1410.10">
    <property type="entry name" value="Chorismate lyase-like"/>
    <property type="match status" value="1"/>
</dbReference>